<comment type="caution">
    <text evidence="1">The sequence shown here is derived from an EMBL/GenBank/DDBJ whole genome shotgun (WGS) entry which is preliminary data.</text>
</comment>
<name>A0ACC2F0X4_DALPE</name>
<accession>A0ACC2F0X4</accession>
<gene>
    <name evidence="1" type="ORF">DPEC_G00360450</name>
</gene>
<dbReference type="Proteomes" id="UP001157502">
    <property type="component" value="Chromosome 37"/>
</dbReference>
<organism evidence="1 2">
    <name type="scientific">Dallia pectoralis</name>
    <name type="common">Alaska blackfish</name>
    <dbReference type="NCBI Taxonomy" id="75939"/>
    <lineage>
        <taxon>Eukaryota</taxon>
        <taxon>Metazoa</taxon>
        <taxon>Chordata</taxon>
        <taxon>Craniata</taxon>
        <taxon>Vertebrata</taxon>
        <taxon>Euteleostomi</taxon>
        <taxon>Actinopterygii</taxon>
        <taxon>Neopterygii</taxon>
        <taxon>Teleostei</taxon>
        <taxon>Protacanthopterygii</taxon>
        <taxon>Esociformes</taxon>
        <taxon>Umbridae</taxon>
        <taxon>Dallia</taxon>
    </lineage>
</organism>
<reference evidence="1" key="1">
    <citation type="submission" date="2021-05" db="EMBL/GenBank/DDBJ databases">
        <authorList>
            <person name="Pan Q."/>
            <person name="Jouanno E."/>
            <person name="Zahm M."/>
            <person name="Klopp C."/>
            <person name="Cabau C."/>
            <person name="Louis A."/>
            <person name="Berthelot C."/>
            <person name="Parey E."/>
            <person name="Roest Crollius H."/>
            <person name="Montfort J."/>
            <person name="Robinson-Rechavi M."/>
            <person name="Bouchez O."/>
            <person name="Lampietro C."/>
            <person name="Lopez Roques C."/>
            <person name="Donnadieu C."/>
            <person name="Postlethwait J."/>
            <person name="Bobe J."/>
            <person name="Dillon D."/>
            <person name="Chandos A."/>
            <person name="von Hippel F."/>
            <person name="Guiguen Y."/>
        </authorList>
    </citation>
    <scope>NUCLEOTIDE SEQUENCE</scope>
    <source>
        <strain evidence="1">YG-Jan2019</strain>
    </source>
</reference>
<proteinExistence type="predicted"/>
<evidence type="ECO:0000313" key="1">
    <source>
        <dbReference type="EMBL" id="KAJ7984986.1"/>
    </source>
</evidence>
<sequence>MPWPRDTVAAEIRPGGQVSKQQSGCPPGRYGYLAQPRQRTGGVERVRLGHTAGWGGDAPSDSFWFSSGSELSVRIVSEQSPHADNMLLRFS</sequence>
<evidence type="ECO:0000313" key="2">
    <source>
        <dbReference type="Proteomes" id="UP001157502"/>
    </source>
</evidence>
<dbReference type="EMBL" id="CM055764">
    <property type="protein sequence ID" value="KAJ7984986.1"/>
    <property type="molecule type" value="Genomic_DNA"/>
</dbReference>
<keyword evidence="2" id="KW-1185">Reference proteome</keyword>
<protein>
    <submittedName>
        <fullName evidence="1">Uncharacterized protein</fullName>
    </submittedName>
</protein>